<feature type="compositionally biased region" description="Basic and acidic residues" evidence="1">
    <location>
        <begin position="21"/>
        <end position="30"/>
    </location>
</feature>
<accession>A0A974HST9</accession>
<gene>
    <name evidence="2" type="ORF">XELAEV_180174173mg</name>
</gene>
<dbReference type="Proteomes" id="UP000694892">
    <property type="component" value="Chromosome 3L"/>
</dbReference>
<proteinExistence type="predicted"/>
<evidence type="ECO:0000256" key="1">
    <source>
        <dbReference type="SAM" id="MobiDB-lite"/>
    </source>
</evidence>
<evidence type="ECO:0000313" key="3">
    <source>
        <dbReference type="Proteomes" id="UP000694892"/>
    </source>
</evidence>
<organism evidence="2 3">
    <name type="scientific">Xenopus laevis</name>
    <name type="common">African clawed frog</name>
    <dbReference type="NCBI Taxonomy" id="8355"/>
    <lineage>
        <taxon>Eukaryota</taxon>
        <taxon>Metazoa</taxon>
        <taxon>Chordata</taxon>
        <taxon>Craniata</taxon>
        <taxon>Vertebrata</taxon>
        <taxon>Euteleostomi</taxon>
        <taxon>Amphibia</taxon>
        <taxon>Batrachia</taxon>
        <taxon>Anura</taxon>
        <taxon>Pipoidea</taxon>
        <taxon>Pipidae</taxon>
        <taxon>Xenopodinae</taxon>
        <taxon>Xenopus</taxon>
        <taxon>Xenopus</taxon>
    </lineage>
</organism>
<evidence type="ECO:0000313" key="2">
    <source>
        <dbReference type="EMBL" id="OCT88788.1"/>
    </source>
</evidence>
<dbReference type="EMBL" id="CM004470">
    <property type="protein sequence ID" value="OCT88788.1"/>
    <property type="molecule type" value="Genomic_DNA"/>
</dbReference>
<feature type="non-terminal residue" evidence="2">
    <location>
        <position position="30"/>
    </location>
</feature>
<feature type="non-terminal residue" evidence="2">
    <location>
        <position position="1"/>
    </location>
</feature>
<protein>
    <submittedName>
        <fullName evidence="2">Uncharacterized protein</fullName>
    </submittedName>
</protein>
<sequence>MDGSEKPKILQRGAFTQAAPFKEEKFHRHV</sequence>
<name>A0A974HST9_XENLA</name>
<feature type="region of interest" description="Disordered" evidence="1">
    <location>
        <begin position="1"/>
        <end position="30"/>
    </location>
</feature>
<dbReference type="AlphaFoldDB" id="A0A974HST9"/>
<reference evidence="3" key="1">
    <citation type="journal article" date="2016" name="Nature">
        <title>Genome evolution in the allotetraploid frog Xenopus laevis.</title>
        <authorList>
            <person name="Session A.M."/>
            <person name="Uno Y."/>
            <person name="Kwon T."/>
            <person name="Chapman J.A."/>
            <person name="Toyoda A."/>
            <person name="Takahashi S."/>
            <person name="Fukui A."/>
            <person name="Hikosaka A."/>
            <person name="Suzuki A."/>
            <person name="Kondo M."/>
            <person name="van Heeringen S.J."/>
            <person name="Quigley I."/>
            <person name="Heinz S."/>
            <person name="Ogino H."/>
            <person name="Ochi H."/>
            <person name="Hellsten U."/>
            <person name="Lyons J.B."/>
            <person name="Simakov O."/>
            <person name="Putnam N."/>
            <person name="Stites J."/>
            <person name="Kuroki Y."/>
            <person name="Tanaka T."/>
            <person name="Michiue T."/>
            <person name="Watanabe M."/>
            <person name="Bogdanovic O."/>
            <person name="Lister R."/>
            <person name="Georgiou G."/>
            <person name="Paranjpe S.S."/>
            <person name="van Kruijsbergen I."/>
            <person name="Shu S."/>
            <person name="Carlson J."/>
            <person name="Kinoshita T."/>
            <person name="Ohta Y."/>
            <person name="Mawaribuchi S."/>
            <person name="Jenkins J."/>
            <person name="Grimwood J."/>
            <person name="Schmutz J."/>
            <person name="Mitros T."/>
            <person name="Mozaffari S.V."/>
            <person name="Suzuki Y."/>
            <person name="Haramoto Y."/>
            <person name="Yamamoto T.S."/>
            <person name="Takagi C."/>
            <person name="Heald R."/>
            <person name="Miller K."/>
            <person name="Haudenschild C."/>
            <person name="Kitzman J."/>
            <person name="Nakayama T."/>
            <person name="Izutsu Y."/>
            <person name="Robert J."/>
            <person name="Fortriede J."/>
            <person name="Burns K."/>
            <person name="Lotay V."/>
            <person name="Karimi K."/>
            <person name="Yasuoka Y."/>
            <person name="Dichmann D.S."/>
            <person name="Flajnik M.F."/>
            <person name="Houston D.W."/>
            <person name="Shendure J."/>
            <person name="DuPasquier L."/>
            <person name="Vize P.D."/>
            <person name="Zorn A.M."/>
            <person name="Ito M."/>
            <person name="Marcotte E.M."/>
            <person name="Wallingford J.B."/>
            <person name="Ito Y."/>
            <person name="Asashima M."/>
            <person name="Ueno N."/>
            <person name="Matsuda Y."/>
            <person name="Veenstra G.J."/>
            <person name="Fujiyama A."/>
            <person name="Harland R.M."/>
            <person name="Taira M."/>
            <person name="Rokhsar D.S."/>
        </authorList>
    </citation>
    <scope>NUCLEOTIDE SEQUENCE [LARGE SCALE GENOMIC DNA]</scope>
    <source>
        <strain evidence="3">J</strain>
    </source>
</reference>